<dbReference type="RefSeq" id="WP_346162427.1">
    <property type="nucleotide sequence ID" value="NZ_BAAAOQ010000005.1"/>
</dbReference>
<dbReference type="SUPFAM" id="SSF53474">
    <property type="entry name" value="alpha/beta-Hydrolases"/>
    <property type="match status" value="1"/>
</dbReference>
<feature type="chain" id="PRO_5047205161" evidence="1">
    <location>
        <begin position="32"/>
        <end position="279"/>
    </location>
</feature>
<evidence type="ECO:0000259" key="2">
    <source>
        <dbReference type="Pfam" id="PF12697"/>
    </source>
</evidence>
<comment type="caution">
    <text evidence="3">The sequence shown here is derived from an EMBL/GenBank/DDBJ whole genome shotgun (WGS) entry which is preliminary data.</text>
</comment>
<accession>A0ABN3BDR5</accession>
<reference evidence="3 4" key="1">
    <citation type="journal article" date="2019" name="Int. J. Syst. Evol. Microbiol.">
        <title>The Global Catalogue of Microorganisms (GCM) 10K type strain sequencing project: providing services to taxonomists for standard genome sequencing and annotation.</title>
        <authorList>
            <consortium name="The Broad Institute Genomics Platform"/>
            <consortium name="The Broad Institute Genome Sequencing Center for Infectious Disease"/>
            <person name="Wu L."/>
            <person name="Ma J."/>
        </authorList>
    </citation>
    <scope>NUCLEOTIDE SEQUENCE [LARGE SCALE GENOMIC DNA]</scope>
    <source>
        <strain evidence="3 4">JCM 14924</strain>
    </source>
</reference>
<feature type="signal peptide" evidence="1">
    <location>
        <begin position="1"/>
        <end position="31"/>
    </location>
</feature>
<dbReference type="Pfam" id="PF12697">
    <property type="entry name" value="Abhydrolase_6"/>
    <property type="match status" value="1"/>
</dbReference>
<dbReference type="InterPro" id="IPR052897">
    <property type="entry name" value="Sec-Metab_Biosynth_Hydrolase"/>
</dbReference>
<protein>
    <submittedName>
        <fullName evidence="3">Alpha/beta hydrolase</fullName>
    </submittedName>
</protein>
<name>A0ABN3BDR5_9ACTN</name>
<dbReference type="PROSITE" id="PS51318">
    <property type="entry name" value="TAT"/>
    <property type="match status" value="1"/>
</dbReference>
<dbReference type="PANTHER" id="PTHR37017:SF11">
    <property type="entry name" value="ESTERASE_LIPASE_THIOESTERASE DOMAIN-CONTAINING PROTEIN"/>
    <property type="match status" value="1"/>
</dbReference>
<organism evidence="3 4">
    <name type="scientific">Streptomyces bangladeshensis</name>
    <dbReference type="NCBI Taxonomy" id="295352"/>
    <lineage>
        <taxon>Bacteria</taxon>
        <taxon>Bacillati</taxon>
        <taxon>Actinomycetota</taxon>
        <taxon>Actinomycetes</taxon>
        <taxon>Kitasatosporales</taxon>
        <taxon>Streptomycetaceae</taxon>
        <taxon>Streptomyces</taxon>
    </lineage>
</organism>
<evidence type="ECO:0000313" key="4">
    <source>
        <dbReference type="Proteomes" id="UP001501391"/>
    </source>
</evidence>
<dbReference type="Proteomes" id="UP001501391">
    <property type="component" value="Unassembled WGS sequence"/>
</dbReference>
<evidence type="ECO:0000313" key="3">
    <source>
        <dbReference type="EMBL" id="GAA2193887.1"/>
    </source>
</evidence>
<dbReference type="InterPro" id="IPR029058">
    <property type="entry name" value="AB_hydrolase_fold"/>
</dbReference>
<dbReference type="InterPro" id="IPR000073">
    <property type="entry name" value="AB_hydrolase_1"/>
</dbReference>
<dbReference type="Gene3D" id="3.40.50.1820">
    <property type="entry name" value="alpha/beta hydrolase"/>
    <property type="match status" value="1"/>
</dbReference>
<dbReference type="InterPro" id="IPR006311">
    <property type="entry name" value="TAT_signal"/>
</dbReference>
<proteinExistence type="predicted"/>
<sequence>MTGPHPMSRRALVAAGAAAVAAGATGLPAHAAPSTPDDETPARPTLVLVHGAFADGSSWAPVVERLQRAGYTVRAVANPLRGLAADAAHVRAVLTSLTGPVVLAGHSYGGAVITEAAAGLAHVKALVYVAAFVPDAGEVLGELADRFPGSELQPALTAVPVTAPDGTPDADLYIRADRFRRVFAADVPAATARLLASVQRPLSASAFGAKATAAAWRTIPSWHLVAARDRAIAPALQRFQARRAHAHTVEIAGSHLPLRSHPDAVTALIRAAARAVTAH</sequence>
<evidence type="ECO:0000256" key="1">
    <source>
        <dbReference type="SAM" id="SignalP"/>
    </source>
</evidence>
<feature type="domain" description="AB hydrolase-1" evidence="2">
    <location>
        <begin position="46"/>
        <end position="267"/>
    </location>
</feature>
<keyword evidence="1" id="KW-0732">Signal</keyword>
<keyword evidence="4" id="KW-1185">Reference proteome</keyword>
<dbReference type="PANTHER" id="PTHR37017">
    <property type="entry name" value="AB HYDROLASE-1 DOMAIN-CONTAINING PROTEIN-RELATED"/>
    <property type="match status" value="1"/>
</dbReference>
<gene>
    <name evidence="3" type="ORF">GCM10009787_17590</name>
</gene>
<keyword evidence="3" id="KW-0378">Hydrolase</keyword>
<dbReference type="GO" id="GO:0016787">
    <property type="term" value="F:hydrolase activity"/>
    <property type="evidence" value="ECO:0007669"/>
    <property type="project" value="UniProtKB-KW"/>
</dbReference>
<dbReference type="EMBL" id="BAAAOQ010000005">
    <property type="protein sequence ID" value="GAA2193887.1"/>
    <property type="molecule type" value="Genomic_DNA"/>
</dbReference>